<evidence type="ECO:0000313" key="1">
    <source>
        <dbReference type="EMBL" id="CAB4126258.1"/>
    </source>
</evidence>
<gene>
    <name evidence="1" type="ORF">UFOVP70_2</name>
</gene>
<organism evidence="1">
    <name type="scientific">uncultured Caudovirales phage</name>
    <dbReference type="NCBI Taxonomy" id="2100421"/>
    <lineage>
        <taxon>Viruses</taxon>
        <taxon>Duplodnaviria</taxon>
        <taxon>Heunggongvirae</taxon>
        <taxon>Uroviricota</taxon>
        <taxon>Caudoviricetes</taxon>
        <taxon>Peduoviridae</taxon>
        <taxon>Maltschvirus</taxon>
        <taxon>Maltschvirus maltsch</taxon>
    </lineage>
</organism>
<accession>A0A6J5KUW7</accession>
<reference evidence="1" key="1">
    <citation type="submission" date="2020-04" db="EMBL/GenBank/DDBJ databases">
        <authorList>
            <person name="Chiriac C."/>
            <person name="Salcher M."/>
            <person name="Ghai R."/>
            <person name="Kavagutti S V."/>
        </authorList>
    </citation>
    <scope>NUCLEOTIDE SEQUENCE</scope>
</reference>
<sequence>MIEKNGGPAFPLHNHGAQTLGLPITGMTMRDYFAAKAMQGLLANPKLANEILKHGGCHSGWIEISAWAFADEMLKAKNQ</sequence>
<proteinExistence type="predicted"/>
<dbReference type="EMBL" id="LR796193">
    <property type="protein sequence ID" value="CAB4126258.1"/>
    <property type="molecule type" value="Genomic_DNA"/>
</dbReference>
<protein>
    <submittedName>
        <fullName evidence="1">Uncharacterized protein</fullName>
    </submittedName>
</protein>
<name>A0A6J5KUW7_9CAUD</name>